<feature type="non-terminal residue" evidence="5">
    <location>
        <position position="1"/>
    </location>
</feature>
<protein>
    <submittedName>
        <fullName evidence="5">G2E3-like protein</fullName>
    </submittedName>
</protein>
<accession>A0ABY7FZ54</accession>
<dbReference type="Proteomes" id="UP001164746">
    <property type="component" value="Chromosome 15"/>
</dbReference>
<evidence type="ECO:0000256" key="1">
    <source>
        <dbReference type="ARBA" id="ARBA00022786"/>
    </source>
</evidence>
<name>A0ABY7FZ54_MYAAR</name>
<evidence type="ECO:0000259" key="4">
    <source>
        <dbReference type="PROSITE" id="PS50237"/>
    </source>
</evidence>
<dbReference type="SUPFAM" id="SSF56204">
    <property type="entry name" value="Hect, E3 ligase catalytic domain"/>
    <property type="match status" value="1"/>
</dbReference>
<evidence type="ECO:0000313" key="5">
    <source>
        <dbReference type="EMBL" id="WAR27490.1"/>
    </source>
</evidence>
<proteinExistence type="predicted"/>
<dbReference type="Pfam" id="PF18694">
    <property type="entry name" value="TDP-43_N"/>
    <property type="match status" value="1"/>
</dbReference>
<dbReference type="EMBL" id="CP111026">
    <property type="protein sequence ID" value="WAR27490.1"/>
    <property type="molecule type" value="Genomic_DNA"/>
</dbReference>
<evidence type="ECO:0000256" key="3">
    <source>
        <dbReference type="SAM" id="MobiDB-lite"/>
    </source>
</evidence>
<dbReference type="InterPro" id="IPR000569">
    <property type="entry name" value="HECT_dom"/>
</dbReference>
<dbReference type="InterPro" id="IPR041105">
    <property type="entry name" value="TDP-43_N"/>
</dbReference>
<feature type="compositionally biased region" description="Polar residues" evidence="3">
    <location>
        <begin position="176"/>
        <end position="191"/>
    </location>
</feature>
<sequence>MAAPRHICIAAHPQGETVSFPSTSTGLSLGLATLRSHFPRATGLKYMDADNWVAVAVENDTFNFPNDEEQHLYIVVSGESGAIDTAHQVLSNRSLPSELTALFNRTTSRPSDIMMEDQTRCLDDSSDDELPDINTADTITAAAKLAGTMKTFDSTSATMTTTSLFAGTTASAGVPSSITSTTNNHPASPVTTADGLDTGTPDLEVTFYPRHYRSGRLSLRQQRDKCTPCSSNSSKSVIEICDSEDEEMSRAIEASLNDRKKKTTTSIEHVPKEYRDGALKKDVSTDVIVFRSFVLESTFRAITRKSFNPNRQLYVKFSGEMGDDYGGPRREFFRLSLKELMNSSIFNGQEGQKYLSHDVTSLDEGKYRLAGRLVALSLAQDGPGLHSLSTTLYDLMTDLDPDMSSASVPEDIQHMITQIKEVDNDTKRDKFLTEYMDWFIDRGFNDIYKMILNEKDRLIQMMMKHFIFYRTLAEITEFTRGLNDVGHLWEVVTRHRKLFKPIFCHKPTGLTKDVVDGLCKIEFSEPGKIEIMFYDQEDGVTRLPSVSTCGLQMWLPRGVGEPDTISSFIQTAVKGSQGFHK</sequence>
<gene>
    <name evidence="5" type="ORF">MAR_013194</name>
</gene>
<keyword evidence="6" id="KW-1185">Reference proteome</keyword>
<reference evidence="5" key="1">
    <citation type="submission" date="2022-11" db="EMBL/GenBank/DDBJ databases">
        <title>Centuries of genome instability and evolution in soft-shell clam transmissible cancer (bioRxiv).</title>
        <authorList>
            <person name="Hart S.F.M."/>
            <person name="Yonemitsu M.A."/>
            <person name="Giersch R.M."/>
            <person name="Beal B.F."/>
            <person name="Arriagada G."/>
            <person name="Davis B.W."/>
            <person name="Ostrander E.A."/>
            <person name="Goff S.P."/>
            <person name="Metzger M.J."/>
        </authorList>
    </citation>
    <scope>NUCLEOTIDE SEQUENCE</scope>
    <source>
        <strain evidence="5">MELC-2E11</strain>
        <tissue evidence="5">Siphon/mantle</tissue>
    </source>
</reference>
<evidence type="ECO:0000313" key="6">
    <source>
        <dbReference type="Proteomes" id="UP001164746"/>
    </source>
</evidence>
<feature type="region of interest" description="Disordered" evidence="3">
    <location>
        <begin position="176"/>
        <end position="198"/>
    </location>
</feature>
<dbReference type="Gene3D" id="3.90.1750.10">
    <property type="entry name" value="Hect, E3 ligase catalytic domains"/>
    <property type="match status" value="1"/>
</dbReference>
<keyword evidence="1 2" id="KW-0833">Ubl conjugation pathway</keyword>
<dbReference type="PROSITE" id="PS50237">
    <property type="entry name" value="HECT"/>
    <property type="match status" value="1"/>
</dbReference>
<feature type="domain" description="HECT" evidence="4">
    <location>
        <begin position="305"/>
        <end position="342"/>
    </location>
</feature>
<dbReference type="InterPro" id="IPR035983">
    <property type="entry name" value="Hect_E3_ubiquitin_ligase"/>
</dbReference>
<organism evidence="5 6">
    <name type="scientific">Mya arenaria</name>
    <name type="common">Soft-shell clam</name>
    <dbReference type="NCBI Taxonomy" id="6604"/>
    <lineage>
        <taxon>Eukaryota</taxon>
        <taxon>Metazoa</taxon>
        <taxon>Spiralia</taxon>
        <taxon>Lophotrochozoa</taxon>
        <taxon>Mollusca</taxon>
        <taxon>Bivalvia</taxon>
        <taxon>Autobranchia</taxon>
        <taxon>Heteroconchia</taxon>
        <taxon>Euheterodonta</taxon>
        <taxon>Imparidentia</taxon>
        <taxon>Neoheterodontei</taxon>
        <taxon>Myida</taxon>
        <taxon>Myoidea</taxon>
        <taxon>Myidae</taxon>
        <taxon>Mya</taxon>
    </lineage>
</organism>
<evidence type="ECO:0000256" key="2">
    <source>
        <dbReference type="PROSITE-ProRule" id="PRU00104"/>
    </source>
</evidence>
<comment type="caution">
    <text evidence="2">Lacks conserved residue(s) required for the propagation of feature annotation.</text>
</comment>